<organism evidence="1 2">
    <name type="scientific">Lindgomyces ingoldianus</name>
    <dbReference type="NCBI Taxonomy" id="673940"/>
    <lineage>
        <taxon>Eukaryota</taxon>
        <taxon>Fungi</taxon>
        <taxon>Dikarya</taxon>
        <taxon>Ascomycota</taxon>
        <taxon>Pezizomycotina</taxon>
        <taxon>Dothideomycetes</taxon>
        <taxon>Pleosporomycetidae</taxon>
        <taxon>Pleosporales</taxon>
        <taxon>Lindgomycetaceae</taxon>
        <taxon>Lindgomyces</taxon>
    </lineage>
</organism>
<accession>A0ACB6QQX6</accession>
<dbReference type="EMBL" id="MU003514">
    <property type="protein sequence ID" value="KAF2468687.1"/>
    <property type="molecule type" value="Genomic_DNA"/>
</dbReference>
<name>A0ACB6QQX6_9PLEO</name>
<sequence length="1929" mass="211223">MSTSITTGSDRKKRIWKRLKQKWKPWKHTKDAQSGTSLKHVQAEGATGCNISKLGVTRAWAPSDKIRKSHSDYYVGSAALDEFARDSRRRVNNGFLSIKKGFMAQSLEVKVRLIFSGTVGFPARREETLPAGVAILVDDDFLPLRKGGDAHVCTELDLFEVAIPLIFLGAGCFSTCTENYIVSFSSLRFCASRAQKFQLLVEILIVTSFLQVTILNIGLILVTVNWDMARVPPGKPSSWPWAHDIPSRAPDSPINTILCPLLYCIVPAHTLLLQFNFSVITLGSIAVADDYRRSRASVRLWGAFCQALWGTIKSDSGSRTGLLKGQRSVRPILCPSAKHEAEVKPHSLHPAPPERCSPLVHHSVALARGEHHTLRAVHTWQRYIAMASQGYQAETRALTMRLLSLLSIIFVHGLRGHPRGTWEATPVATSQPSSDATKKRRGVRSWFQQRAAAYPSSAEHANASSSSVFWPEQYLASDIPQARVWTYGYNADVIGGFFQANNKNSISQHGRDLSVRLEREIDNSVCLGGIIVKDKIREQTRLIIFLGTPHRGSVYAGWGQIVSNLARFAFQDSNKKMLEALEVNSEVLDNIHEEFKTIMFKGGIKIHSFQEARGIFGMKGLGEKARYSRTLQVQVVDDFSSKLDLPRSLETVESIDANHMQMARYNSKDDQGYRAVCGVLRSFILQELESKQIAPAAYYGPLAPLSGPSGRHEPLGGLPNAANATFNSFAKQHELTCLAGTRIDLLREIYSWADGRDGRHIFWLSGLAGTGKSTISRTVARNYHTPQRLGASFFFSRGDGDVGHAGAFVTSIAVQLAHNVPASRQHISSAVAERSDIGSQSLRDQWHHLVLGPLSKLEGPLSYILIVDALDECDDENNIRLIVQLLAEARSLESVRLRVFLTSRPEVPIRHGFSQVPHAEHKDFVLHNILSSIVDNDISLFLQHYLRIVAQERRLGADWPGLDTIEQLVRRASGLFIWAATAWRFIRDGKRFAIKRLETILASDSSTAAAPEKHLNEIYVTVLKNSIDPNYTDEESEEQSSMLRSTLGSIVTLFSPLSVSSLSKLLHVPNQDVDQTLEDLHAILDIPKDPTCPLRLHHPSFRDFLLDRDRCGDASFWVDEKLAHRTLADNCIQLMATSLKQDICGVDAPGMLVVDMERSQVERSLPPELQYACLYWVQHVQKSGTQPGDNDQVHQFLQNHLLHWLEALGWMGKISEGVHAVASLDSFVSVSIPPAKKTGFRLIHDAKRFALYNRAAIEQAPLQTYSGLVFAPTKSIVRETFKGCIPQWIRRLPRVEEKWDAVLQTLEGHNDGVNAVAFSPDSKTLASASDDKTVKLWDVQSGAVLQTLKGHDDWVKAAVFSPDGETLVSASHDTTVKLWDAGSGAALQTLEGHKGELRAVAFSPDAKSLASASEDKTVKMWDVGSGAVLQTLEGHEGEVRAVAFSPDGKTLASASYDKTVKLWDAGSGAVVQTLEGHNDGVNAVAFSPDGKTLASASDDKTVRVWDAGSGVVLQTLESHNDGVNAVAFSPDGKTLASASDDKTVKLWDAGSGAVLQTLKGHEDWVNAVAFSSDGKTLASASDDKTVKVSDAGTGAAVQTLEGHEDYVNTVAFSPDGKTLASASDDKTVKLWDVGSAAVLQTLEGHGDLVRAVAFSPDGMTLASASHDWMIKLWDTGSGAVLQTLKGHEDWVNAVAFSPDGKTLASASHDKTVKLWDASPGTVIQTLEGHEGGVTAVAFSPDGKTLASASDDKTVKLWGASSGAVLQTLEGHEGEVTAMAFSPDGKTLASASYDWTVKLWDAESGVVLQTLRISYLVYKLSFSKDGAFLQTDLGPLPISAETLADGVPANSSHLPASIHVQGQWVYCCTERIFWLPPEHRPYCVADHRGVSYNDGIYIMIFGFTLPCLLLARLYYKLPSFVRYTYNGGNP</sequence>
<gene>
    <name evidence="1" type="ORF">BDR25DRAFT_357044</name>
</gene>
<comment type="caution">
    <text evidence="1">The sequence shown here is derived from an EMBL/GenBank/DDBJ whole genome shotgun (WGS) entry which is preliminary data.</text>
</comment>
<reference evidence="1" key="1">
    <citation type="journal article" date="2020" name="Stud. Mycol.">
        <title>101 Dothideomycetes genomes: a test case for predicting lifestyles and emergence of pathogens.</title>
        <authorList>
            <person name="Haridas S."/>
            <person name="Albert R."/>
            <person name="Binder M."/>
            <person name="Bloem J."/>
            <person name="Labutti K."/>
            <person name="Salamov A."/>
            <person name="Andreopoulos B."/>
            <person name="Baker S."/>
            <person name="Barry K."/>
            <person name="Bills G."/>
            <person name="Bluhm B."/>
            <person name="Cannon C."/>
            <person name="Castanera R."/>
            <person name="Culley D."/>
            <person name="Daum C."/>
            <person name="Ezra D."/>
            <person name="Gonzalez J."/>
            <person name="Henrissat B."/>
            <person name="Kuo A."/>
            <person name="Liang C."/>
            <person name="Lipzen A."/>
            <person name="Lutzoni F."/>
            <person name="Magnuson J."/>
            <person name="Mondo S."/>
            <person name="Nolan M."/>
            <person name="Ohm R."/>
            <person name="Pangilinan J."/>
            <person name="Park H.-J."/>
            <person name="Ramirez L."/>
            <person name="Alfaro M."/>
            <person name="Sun H."/>
            <person name="Tritt A."/>
            <person name="Yoshinaga Y."/>
            <person name="Zwiers L.-H."/>
            <person name="Turgeon B."/>
            <person name="Goodwin S."/>
            <person name="Spatafora J."/>
            <person name="Crous P."/>
            <person name="Grigoriev I."/>
        </authorList>
    </citation>
    <scope>NUCLEOTIDE SEQUENCE</scope>
    <source>
        <strain evidence="1">ATCC 200398</strain>
    </source>
</reference>
<dbReference type="Proteomes" id="UP000799755">
    <property type="component" value="Unassembled WGS sequence"/>
</dbReference>
<protein>
    <submittedName>
        <fullName evidence="1">WD40 repeat-like protein</fullName>
    </submittedName>
</protein>
<evidence type="ECO:0000313" key="2">
    <source>
        <dbReference type="Proteomes" id="UP000799755"/>
    </source>
</evidence>
<keyword evidence="2" id="KW-1185">Reference proteome</keyword>
<proteinExistence type="predicted"/>
<evidence type="ECO:0000313" key="1">
    <source>
        <dbReference type="EMBL" id="KAF2468687.1"/>
    </source>
</evidence>